<protein>
    <submittedName>
        <fullName evidence="1">Uncharacterized protein</fullName>
    </submittedName>
</protein>
<gene>
    <name evidence="1" type="ORF">OHC33_000116</name>
</gene>
<proteinExistence type="predicted"/>
<dbReference type="EMBL" id="JAKLMC020000001">
    <property type="protein sequence ID" value="KAK5958274.1"/>
    <property type="molecule type" value="Genomic_DNA"/>
</dbReference>
<keyword evidence="2" id="KW-1185">Reference proteome</keyword>
<dbReference type="AlphaFoldDB" id="A0AAN8EL36"/>
<accession>A0AAN8EL36</accession>
<evidence type="ECO:0000313" key="1">
    <source>
        <dbReference type="EMBL" id="KAK5958274.1"/>
    </source>
</evidence>
<sequence length="313" mass="34665">MATNVDKLSSTRLAELSRSRESIPIKHRDSVTADAAFISDGYTKGVATTFSGTIRDQFPEVKNMTVTQTRERPTTAIITGGRKGSVRKALEWALRSCDGKGLKPYTPAKTNPFLEAHHDKVAAEVLKMPAYASRVEAYIQARLTKNLSTEEVKGLHEEGTYLGYRLNDGIPAGELAILLGFVGVVEPTYVTLIEHVANRTITDMQKRYEQGQIKESSDFSGVKNNSLNNKRTALPSDQYNPVRQAFAEPFGKGVNEIITEWQESVRATRRPAVIHKTVSATPVRNTGKYRHKLDLAEIGVTSRSYAGRRGRVD</sequence>
<comment type="caution">
    <text evidence="1">The sequence shown here is derived from an EMBL/GenBank/DDBJ whole genome shotgun (WGS) entry which is preliminary data.</text>
</comment>
<name>A0AAN8EL36_9EURO</name>
<dbReference type="Proteomes" id="UP001316803">
    <property type="component" value="Unassembled WGS sequence"/>
</dbReference>
<evidence type="ECO:0000313" key="2">
    <source>
        <dbReference type="Proteomes" id="UP001316803"/>
    </source>
</evidence>
<organism evidence="1 2">
    <name type="scientific">Knufia fluminis</name>
    <dbReference type="NCBI Taxonomy" id="191047"/>
    <lineage>
        <taxon>Eukaryota</taxon>
        <taxon>Fungi</taxon>
        <taxon>Dikarya</taxon>
        <taxon>Ascomycota</taxon>
        <taxon>Pezizomycotina</taxon>
        <taxon>Eurotiomycetes</taxon>
        <taxon>Chaetothyriomycetidae</taxon>
        <taxon>Chaetothyriales</taxon>
        <taxon>Trichomeriaceae</taxon>
        <taxon>Knufia</taxon>
    </lineage>
</organism>
<reference evidence="1 2" key="1">
    <citation type="submission" date="2022-12" db="EMBL/GenBank/DDBJ databases">
        <title>Genomic features and morphological characterization of a novel Knufia sp. strain isolated from spacecraft assembly facility.</title>
        <authorList>
            <person name="Teixeira M."/>
            <person name="Chander A.M."/>
            <person name="Stajich J.E."/>
            <person name="Venkateswaran K."/>
        </authorList>
    </citation>
    <scope>NUCLEOTIDE SEQUENCE [LARGE SCALE GENOMIC DNA]</scope>
    <source>
        <strain evidence="1 2">FJI-L2-BK-P2</strain>
    </source>
</reference>